<name>A0A2G5I0S6_CERBT</name>
<organism evidence="13 14">
    <name type="scientific">Cercospora beticola</name>
    <name type="common">Sugarbeet leaf spot fungus</name>
    <dbReference type="NCBI Taxonomy" id="122368"/>
    <lineage>
        <taxon>Eukaryota</taxon>
        <taxon>Fungi</taxon>
        <taxon>Dikarya</taxon>
        <taxon>Ascomycota</taxon>
        <taxon>Pezizomycotina</taxon>
        <taxon>Dothideomycetes</taxon>
        <taxon>Dothideomycetidae</taxon>
        <taxon>Mycosphaerellales</taxon>
        <taxon>Mycosphaerellaceae</taxon>
        <taxon>Cercospora</taxon>
    </lineage>
</organism>
<evidence type="ECO:0000256" key="7">
    <source>
        <dbReference type="ARBA" id="ARBA00022741"/>
    </source>
</evidence>
<evidence type="ECO:0000256" key="12">
    <source>
        <dbReference type="ARBA" id="ARBA00047413"/>
    </source>
</evidence>
<protein>
    <recommendedName>
        <fullName evidence="5">IMP-specific 5'-nucleotidase 1</fullName>
        <ecNumber evidence="4">3.1.3.99</ecNumber>
    </recommendedName>
</protein>
<evidence type="ECO:0000256" key="5">
    <source>
        <dbReference type="ARBA" id="ARBA00015544"/>
    </source>
</evidence>
<evidence type="ECO:0000256" key="1">
    <source>
        <dbReference type="ARBA" id="ARBA00001946"/>
    </source>
</evidence>
<comment type="catalytic activity">
    <reaction evidence="12">
        <text>IMP + H2O = inosine + phosphate</text>
        <dbReference type="Rhea" id="RHEA:27718"/>
        <dbReference type="ChEBI" id="CHEBI:15377"/>
        <dbReference type="ChEBI" id="CHEBI:17596"/>
        <dbReference type="ChEBI" id="CHEBI:43474"/>
        <dbReference type="ChEBI" id="CHEBI:58053"/>
        <dbReference type="EC" id="3.1.3.99"/>
    </reaction>
</comment>
<keyword evidence="8" id="KW-0378">Hydrolase</keyword>
<keyword evidence="9" id="KW-0067">ATP-binding</keyword>
<evidence type="ECO:0000256" key="3">
    <source>
        <dbReference type="ARBA" id="ARBA00011881"/>
    </source>
</evidence>
<keyword evidence="10" id="KW-0460">Magnesium</keyword>
<dbReference type="EMBL" id="LKMD01000102">
    <property type="protein sequence ID" value="PIA98415.1"/>
    <property type="molecule type" value="Genomic_DNA"/>
</dbReference>
<dbReference type="SUPFAM" id="SSF56784">
    <property type="entry name" value="HAD-like"/>
    <property type="match status" value="1"/>
</dbReference>
<dbReference type="GO" id="GO:0071590">
    <property type="term" value="P:nicotinamide riboside biosynthetic process"/>
    <property type="evidence" value="ECO:0007669"/>
    <property type="project" value="TreeGrafter"/>
</dbReference>
<evidence type="ECO:0000256" key="2">
    <source>
        <dbReference type="ARBA" id="ARBA00005307"/>
    </source>
</evidence>
<dbReference type="InterPro" id="IPR009453">
    <property type="entry name" value="ISN1"/>
</dbReference>
<gene>
    <name evidence="13" type="ORF">CB0940_06626</name>
</gene>
<comment type="caution">
    <text evidence="13">The sequence shown here is derived from an EMBL/GenBank/DDBJ whole genome shotgun (WGS) entry which is preliminary data.</text>
</comment>
<keyword evidence="7" id="KW-0547">Nucleotide-binding</keyword>
<evidence type="ECO:0000256" key="6">
    <source>
        <dbReference type="ARBA" id="ARBA00022723"/>
    </source>
</evidence>
<evidence type="ECO:0000256" key="11">
    <source>
        <dbReference type="ARBA" id="ARBA00023080"/>
    </source>
</evidence>
<dbReference type="GO" id="GO:0005524">
    <property type="term" value="F:ATP binding"/>
    <property type="evidence" value="ECO:0007669"/>
    <property type="project" value="UniProtKB-KW"/>
</dbReference>
<dbReference type="PANTHER" id="PTHR28213">
    <property type="entry name" value="IMP-SPECIFIC 5'-NUCLEOTIDASE 1"/>
    <property type="match status" value="1"/>
</dbReference>
<dbReference type="EC" id="3.1.3.99" evidence="4"/>
<proteinExistence type="inferred from homology"/>
<evidence type="ECO:0000313" key="13">
    <source>
        <dbReference type="EMBL" id="PIA98415.1"/>
    </source>
</evidence>
<comment type="subunit">
    <text evidence="3">Homotetramer.</text>
</comment>
<dbReference type="AlphaFoldDB" id="A0A2G5I0S6"/>
<dbReference type="InterPro" id="IPR036412">
    <property type="entry name" value="HAD-like_sf"/>
</dbReference>
<reference evidence="13 14" key="1">
    <citation type="submission" date="2015-10" db="EMBL/GenBank/DDBJ databases">
        <title>The cercosporin biosynthetic gene cluster was horizontally transferred to several fungal lineages and shown to be expanded in Cercospora beticola based on microsynteny with recipient genomes.</title>
        <authorList>
            <person name="De Jonge R."/>
            <person name="Ebert M.K."/>
            <person name="Suttle J.C."/>
            <person name="Jurick Ii W.M."/>
            <person name="Secor G.A."/>
            <person name="Thomma B.P."/>
            <person name="Van De Peer Y."/>
            <person name="Bolton M.D."/>
        </authorList>
    </citation>
    <scope>NUCLEOTIDE SEQUENCE [LARGE SCALE GENOMIC DNA]</scope>
    <source>
        <strain evidence="13 14">09-40</strain>
    </source>
</reference>
<dbReference type="GO" id="GO:0006190">
    <property type="term" value="P:inosine salvage"/>
    <property type="evidence" value="ECO:0007669"/>
    <property type="project" value="InterPro"/>
</dbReference>
<dbReference type="EMBL" id="LKMD01000102">
    <property type="protein sequence ID" value="PIA98416.1"/>
    <property type="molecule type" value="Genomic_DNA"/>
</dbReference>
<sequence>MAKSAHERYAQIMKDVEDLLEDHIAHQRQGNENRSKLKLLVPSVGTFFTPLPLQDAFDWQDRKRHISSRRFVAPSFNDVRLVLNTAQAMALTRSGKLELVTFDGDVTLYDDGHNLSPDNPVIERILALMRNGSRIGIVTAAGYTEAEKYYQRLFGLLDAVASEKGDLDLNNRLVVMGGEANFLFRFDANAPHKLEPVADAEWRLPEMQTWTEENIADLLDVAEAALKDCVEAMNMPVQVLRKERAVGIYPPKGKLSREQLEETVLVVQRILEMSPAGKRIPFCAFNGGNDVFVDIGDKSWGVMACQRYFGGIEGSRSLHVGDQFLSAGANDFKARLASTTAWIANPAETVSLLDEILEMENSK</sequence>
<dbReference type="Pfam" id="PF06437">
    <property type="entry name" value="ISN1"/>
    <property type="match status" value="1"/>
</dbReference>
<dbReference type="GO" id="GO:0071592">
    <property type="term" value="P:nicotinic acid riboside biosynthetic process"/>
    <property type="evidence" value="ECO:0007669"/>
    <property type="project" value="TreeGrafter"/>
</dbReference>
<evidence type="ECO:0000256" key="4">
    <source>
        <dbReference type="ARBA" id="ARBA00012894"/>
    </source>
</evidence>
<comment type="cofactor">
    <cofactor evidence="1">
        <name>Mg(2+)</name>
        <dbReference type="ChEBI" id="CHEBI:18420"/>
    </cofactor>
</comment>
<dbReference type="PANTHER" id="PTHR28213:SF1">
    <property type="entry name" value="IMP-SPECIFIC 5'-NUCLEOTIDASE 1"/>
    <property type="match status" value="1"/>
</dbReference>
<dbReference type="Proteomes" id="UP000230605">
    <property type="component" value="Chromosome 2"/>
</dbReference>
<dbReference type="PIRSF" id="PIRSF028836">
    <property type="entry name" value="ISN1"/>
    <property type="match status" value="1"/>
</dbReference>
<evidence type="ECO:0000256" key="8">
    <source>
        <dbReference type="ARBA" id="ARBA00022801"/>
    </source>
</evidence>
<evidence type="ECO:0000256" key="10">
    <source>
        <dbReference type="ARBA" id="ARBA00022842"/>
    </source>
</evidence>
<dbReference type="GO" id="GO:0009117">
    <property type="term" value="P:nucleotide metabolic process"/>
    <property type="evidence" value="ECO:0007669"/>
    <property type="project" value="UniProtKB-KW"/>
</dbReference>
<accession>A0A2G5I0S6</accession>
<dbReference type="GO" id="GO:0008253">
    <property type="term" value="F:5'-nucleotidase activity"/>
    <property type="evidence" value="ECO:0007669"/>
    <property type="project" value="InterPro"/>
</dbReference>
<dbReference type="OrthoDB" id="185373at2759"/>
<evidence type="ECO:0000256" key="9">
    <source>
        <dbReference type="ARBA" id="ARBA00022840"/>
    </source>
</evidence>
<keyword evidence="11" id="KW-0546">Nucleotide metabolism</keyword>
<comment type="similarity">
    <text evidence="2">Belongs to the ISN1 family.</text>
</comment>
<keyword evidence="6" id="KW-0479">Metal-binding</keyword>
<dbReference type="GO" id="GO:0000287">
    <property type="term" value="F:magnesium ion binding"/>
    <property type="evidence" value="ECO:0007669"/>
    <property type="project" value="InterPro"/>
</dbReference>
<evidence type="ECO:0000313" key="14">
    <source>
        <dbReference type="Proteomes" id="UP000230605"/>
    </source>
</evidence>